<dbReference type="OrthoDB" id="1153924at2759"/>
<name>A0A8K0E149_9ROSA</name>
<evidence type="ECO:0000313" key="2">
    <source>
        <dbReference type="Proteomes" id="UP000796880"/>
    </source>
</evidence>
<proteinExistence type="predicted"/>
<protein>
    <submittedName>
        <fullName evidence="1">Uncharacterized protein</fullName>
    </submittedName>
</protein>
<sequence>MNMRALSLSQKQYIPSTGKTCTLGFILTTTISKKASLEGLLEKVPSWLGSMERLTNIRLGFSHLSDNPTLVLQLLPNLKSLTLWHAYDAKQIRKEFCEAGGFPKLEVLIIASHVLEEWTNLEEGALPSLQCLNMHKRLKRGCYTKVCVVTPRRLHLLPLLDDHEERLKRWWEENYKIRHIPHISYITMSEVRHHAMGSR</sequence>
<dbReference type="AlphaFoldDB" id="A0A8K0E149"/>
<accession>A0A8K0E149</accession>
<evidence type="ECO:0000313" key="1">
    <source>
        <dbReference type="EMBL" id="KAF3437505.1"/>
    </source>
</evidence>
<comment type="caution">
    <text evidence="1">The sequence shown here is derived from an EMBL/GenBank/DDBJ whole genome shotgun (WGS) entry which is preliminary data.</text>
</comment>
<dbReference type="Gene3D" id="3.80.10.10">
    <property type="entry name" value="Ribonuclease Inhibitor"/>
    <property type="match status" value="1"/>
</dbReference>
<dbReference type="EMBL" id="VOIH02000009">
    <property type="protein sequence ID" value="KAF3437505.1"/>
    <property type="molecule type" value="Genomic_DNA"/>
</dbReference>
<reference evidence="1" key="1">
    <citation type="submission" date="2020-03" db="EMBL/GenBank/DDBJ databases">
        <title>A high-quality chromosome-level genome assembly of a woody plant with both climbing and erect habits, Rhamnella rubrinervis.</title>
        <authorList>
            <person name="Lu Z."/>
            <person name="Yang Y."/>
            <person name="Zhu X."/>
            <person name="Sun Y."/>
        </authorList>
    </citation>
    <scope>NUCLEOTIDE SEQUENCE</scope>
    <source>
        <strain evidence="1">BYM</strain>
        <tissue evidence="1">Leaf</tissue>
    </source>
</reference>
<keyword evidence="2" id="KW-1185">Reference proteome</keyword>
<dbReference type="InterPro" id="IPR032675">
    <property type="entry name" value="LRR_dom_sf"/>
</dbReference>
<gene>
    <name evidence="1" type="ORF">FNV43_RR20259</name>
</gene>
<organism evidence="1 2">
    <name type="scientific">Rhamnella rubrinervis</name>
    <dbReference type="NCBI Taxonomy" id="2594499"/>
    <lineage>
        <taxon>Eukaryota</taxon>
        <taxon>Viridiplantae</taxon>
        <taxon>Streptophyta</taxon>
        <taxon>Embryophyta</taxon>
        <taxon>Tracheophyta</taxon>
        <taxon>Spermatophyta</taxon>
        <taxon>Magnoliopsida</taxon>
        <taxon>eudicotyledons</taxon>
        <taxon>Gunneridae</taxon>
        <taxon>Pentapetalae</taxon>
        <taxon>rosids</taxon>
        <taxon>fabids</taxon>
        <taxon>Rosales</taxon>
        <taxon>Rhamnaceae</taxon>
        <taxon>rhamnoid group</taxon>
        <taxon>Rhamneae</taxon>
        <taxon>Rhamnella</taxon>
    </lineage>
</organism>
<dbReference type="Proteomes" id="UP000796880">
    <property type="component" value="Unassembled WGS sequence"/>
</dbReference>
<dbReference type="SUPFAM" id="SSF52058">
    <property type="entry name" value="L domain-like"/>
    <property type="match status" value="1"/>
</dbReference>